<evidence type="ECO:0000256" key="5">
    <source>
        <dbReference type="ARBA" id="ARBA00022448"/>
    </source>
</evidence>
<feature type="transmembrane region" description="Helical" evidence="13">
    <location>
        <begin position="133"/>
        <end position="157"/>
    </location>
</feature>
<feature type="transmembrane region" description="Helical" evidence="13">
    <location>
        <begin position="197"/>
        <end position="220"/>
    </location>
</feature>
<comment type="subcellular location">
    <subcellularLocation>
        <location evidence="2">Cell inner membrane</location>
        <topology evidence="2">Multi-pass membrane protein</topology>
    </subcellularLocation>
</comment>
<reference evidence="14 15" key="1">
    <citation type="submission" date="2024-08" db="EMBL/GenBank/DDBJ databases">
        <title>Draft Genome Sequence of Legionella lytica strain DSB2004, Isolated From a Fire Sprinkler System.</title>
        <authorList>
            <person name="Everhart A.D."/>
            <person name="Kidane D.T."/>
            <person name="Farone A.L."/>
            <person name="Farone M.B."/>
        </authorList>
    </citation>
    <scope>NUCLEOTIDE SEQUENCE [LARGE SCALE GENOMIC DNA]</scope>
    <source>
        <strain evidence="14 15">DSB2004</strain>
    </source>
</reference>
<dbReference type="Pfam" id="PF03379">
    <property type="entry name" value="CcmB"/>
    <property type="match status" value="1"/>
</dbReference>
<keyword evidence="10 13" id="KW-1133">Transmembrane helix</keyword>
<dbReference type="EMBL" id="JBGORX010000001">
    <property type="protein sequence ID" value="MFJ1268128.1"/>
    <property type="molecule type" value="Genomic_DNA"/>
</dbReference>
<comment type="caution">
    <text evidence="14">The sequence shown here is derived from an EMBL/GenBank/DDBJ whole genome shotgun (WGS) entry which is preliminary data.</text>
</comment>
<keyword evidence="8 13" id="KW-0812">Transmembrane</keyword>
<proteinExistence type="inferred from homology"/>
<protein>
    <recommendedName>
        <fullName evidence="4 12">Heme exporter protein B</fullName>
    </recommendedName>
</protein>
<dbReference type="InterPro" id="IPR026031">
    <property type="entry name" value="Cyt_c_CcmB_bac"/>
</dbReference>
<feature type="transmembrane region" description="Helical" evidence="13">
    <location>
        <begin position="50"/>
        <end position="69"/>
    </location>
</feature>
<evidence type="ECO:0000256" key="8">
    <source>
        <dbReference type="ARBA" id="ARBA00022692"/>
    </source>
</evidence>
<keyword evidence="7 12" id="KW-0997">Cell inner membrane</keyword>
<evidence type="ECO:0000256" key="7">
    <source>
        <dbReference type="ARBA" id="ARBA00022519"/>
    </source>
</evidence>
<evidence type="ECO:0000313" key="14">
    <source>
        <dbReference type="EMBL" id="MFJ1268128.1"/>
    </source>
</evidence>
<dbReference type="PIRSF" id="PIRSF002764">
    <property type="entry name" value="CcmB"/>
    <property type="match status" value="1"/>
</dbReference>
<dbReference type="RefSeq" id="WP_400186947.1">
    <property type="nucleotide sequence ID" value="NZ_JBGORX010000001.1"/>
</dbReference>
<name>A0ABW8D607_9GAMM</name>
<dbReference type="NCBIfam" id="TIGR01190">
    <property type="entry name" value="ccmB"/>
    <property type="match status" value="1"/>
</dbReference>
<evidence type="ECO:0000313" key="15">
    <source>
        <dbReference type="Proteomes" id="UP001615550"/>
    </source>
</evidence>
<gene>
    <name evidence="14" type="primary">ccmB</name>
    <name evidence="14" type="ORF">ACD661_06135</name>
</gene>
<dbReference type="Proteomes" id="UP001615550">
    <property type="component" value="Unassembled WGS sequence"/>
</dbReference>
<evidence type="ECO:0000256" key="2">
    <source>
        <dbReference type="ARBA" id="ARBA00004429"/>
    </source>
</evidence>
<dbReference type="PANTHER" id="PTHR30070">
    <property type="entry name" value="HEME EXPORTER PROTEIN B"/>
    <property type="match status" value="1"/>
</dbReference>
<organism evidence="14 15">
    <name type="scientific">Legionella lytica</name>
    <dbReference type="NCBI Taxonomy" id="96232"/>
    <lineage>
        <taxon>Bacteria</taxon>
        <taxon>Pseudomonadati</taxon>
        <taxon>Pseudomonadota</taxon>
        <taxon>Gammaproteobacteria</taxon>
        <taxon>Legionellales</taxon>
        <taxon>Legionellaceae</taxon>
        <taxon>Legionella</taxon>
    </lineage>
</organism>
<keyword evidence="6 12" id="KW-1003">Cell membrane</keyword>
<keyword evidence="15" id="KW-1185">Reference proteome</keyword>
<evidence type="ECO:0000256" key="4">
    <source>
        <dbReference type="ARBA" id="ARBA00016452"/>
    </source>
</evidence>
<sequence>MSSALSLFTNQCKRELLIQVRQIRYLVNSCLFLLIFLFMFPLTLKPEVELLRTIAPGLVWMAILLSMLLSAERLFQQDYEQGVIEQWLVSGHSIPLMVGAKVIAHWLFLLPPLLILCPLVALLFSLSAWETGILALTILCGTPALLFLCALVAAFGAGSNQRGVLMALILLPLTLPLLIFGSGTVHVAMQSLPVNGYLALLLAMSVIAVGFLPYAITGVIRISHAE</sequence>
<feature type="transmembrane region" description="Helical" evidence="13">
    <location>
        <begin position="23"/>
        <end position="44"/>
    </location>
</feature>
<dbReference type="InterPro" id="IPR003544">
    <property type="entry name" value="Cyt_c_biogenesis_CcmB"/>
</dbReference>
<comment type="function">
    <text evidence="1 12">Required for the export of heme to the periplasm for the biogenesis of c-type cytochromes.</text>
</comment>
<feature type="transmembrane region" description="Helical" evidence="13">
    <location>
        <begin position="164"/>
        <end position="185"/>
    </location>
</feature>
<evidence type="ECO:0000256" key="6">
    <source>
        <dbReference type="ARBA" id="ARBA00022475"/>
    </source>
</evidence>
<evidence type="ECO:0000256" key="9">
    <source>
        <dbReference type="ARBA" id="ARBA00022748"/>
    </source>
</evidence>
<dbReference type="PRINTS" id="PR01414">
    <property type="entry name" value="CCMBBIOGNSIS"/>
</dbReference>
<keyword evidence="9 12" id="KW-0201">Cytochrome c-type biogenesis</keyword>
<evidence type="ECO:0000256" key="12">
    <source>
        <dbReference type="PIRNR" id="PIRNR002764"/>
    </source>
</evidence>
<evidence type="ECO:0000256" key="3">
    <source>
        <dbReference type="ARBA" id="ARBA00010544"/>
    </source>
</evidence>
<evidence type="ECO:0000256" key="11">
    <source>
        <dbReference type="ARBA" id="ARBA00023136"/>
    </source>
</evidence>
<keyword evidence="5 12" id="KW-0813">Transport</keyword>
<comment type="similarity">
    <text evidence="3 12">Belongs to the CcmB/CycW/HelB family.</text>
</comment>
<keyword evidence="11 12" id="KW-0472">Membrane</keyword>
<accession>A0ABW8D607</accession>
<evidence type="ECO:0000256" key="1">
    <source>
        <dbReference type="ARBA" id="ARBA00002442"/>
    </source>
</evidence>
<feature type="transmembrane region" description="Helical" evidence="13">
    <location>
        <begin position="106"/>
        <end position="127"/>
    </location>
</feature>
<evidence type="ECO:0000256" key="13">
    <source>
        <dbReference type="SAM" id="Phobius"/>
    </source>
</evidence>
<dbReference type="PANTHER" id="PTHR30070:SF1">
    <property type="entry name" value="CYTOCHROME C BIOGENESIS B-RELATED"/>
    <property type="match status" value="1"/>
</dbReference>
<evidence type="ECO:0000256" key="10">
    <source>
        <dbReference type="ARBA" id="ARBA00022989"/>
    </source>
</evidence>